<proteinExistence type="predicted"/>
<evidence type="ECO:0000313" key="1">
    <source>
        <dbReference type="EMBL" id="KPM03101.1"/>
    </source>
</evidence>
<organism evidence="1 2">
    <name type="scientific">Sarcoptes scabiei</name>
    <name type="common">Itch mite</name>
    <name type="synonym">Acarus scabiei</name>
    <dbReference type="NCBI Taxonomy" id="52283"/>
    <lineage>
        <taxon>Eukaryota</taxon>
        <taxon>Metazoa</taxon>
        <taxon>Ecdysozoa</taxon>
        <taxon>Arthropoda</taxon>
        <taxon>Chelicerata</taxon>
        <taxon>Arachnida</taxon>
        <taxon>Acari</taxon>
        <taxon>Acariformes</taxon>
        <taxon>Sarcoptiformes</taxon>
        <taxon>Astigmata</taxon>
        <taxon>Psoroptidia</taxon>
        <taxon>Sarcoptoidea</taxon>
        <taxon>Sarcoptidae</taxon>
        <taxon>Sarcoptinae</taxon>
        <taxon>Sarcoptes</taxon>
    </lineage>
</organism>
<comment type="caution">
    <text evidence="1">The sequence shown here is derived from an EMBL/GenBank/DDBJ whole genome shotgun (WGS) entry which is preliminary data.</text>
</comment>
<reference evidence="1 2" key="1">
    <citation type="journal article" date="2015" name="Parasit. Vectors">
        <title>Draft genome of the scabies mite.</title>
        <authorList>
            <person name="Rider S.D.Jr."/>
            <person name="Morgan M.S."/>
            <person name="Arlian L.G."/>
        </authorList>
    </citation>
    <scope>NUCLEOTIDE SEQUENCE [LARGE SCALE GENOMIC DNA]</scope>
    <source>
        <strain evidence="1">Arlian Lab</strain>
    </source>
</reference>
<gene>
    <name evidence="1" type="ORF">QR98_0015310</name>
</gene>
<accession>A0A131ZWR6</accession>
<name>A0A131ZWR6_SARSC</name>
<feature type="non-terminal residue" evidence="1">
    <location>
        <position position="1"/>
    </location>
</feature>
<sequence length="56" mass="6225">KACRSREKLCLKNSQIQCIEANHYHPHHTPTSGFWQIPNQEFGTSSGSGGDLNSLL</sequence>
<dbReference type="AlphaFoldDB" id="A0A131ZWR6"/>
<dbReference type="VEuPathDB" id="VectorBase:SSCA004690"/>
<dbReference type="EMBL" id="JXLN01004102">
    <property type="protein sequence ID" value="KPM03101.1"/>
    <property type="molecule type" value="Genomic_DNA"/>
</dbReference>
<protein>
    <submittedName>
        <fullName evidence="1">Uncharacterized protein</fullName>
    </submittedName>
</protein>
<dbReference type="Proteomes" id="UP000616769">
    <property type="component" value="Unassembled WGS sequence"/>
</dbReference>
<evidence type="ECO:0000313" key="2">
    <source>
        <dbReference type="Proteomes" id="UP000616769"/>
    </source>
</evidence>